<reference evidence="1" key="1">
    <citation type="submission" date="2012-05" db="EMBL/GenBank/DDBJ databases">
        <authorList>
            <person name="Krishnakumar V."/>
            <person name="Cheung F."/>
            <person name="Xiao Y."/>
            <person name="Chan A."/>
            <person name="Moskal W.A."/>
            <person name="Town C.D."/>
        </authorList>
    </citation>
    <scope>NUCLEOTIDE SEQUENCE</scope>
</reference>
<organism evidence="1">
    <name type="scientific">Medicago truncatula</name>
    <name type="common">Barrel medic</name>
    <name type="synonym">Medicago tribuloides</name>
    <dbReference type="NCBI Taxonomy" id="3880"/>
    <lineage>
        <taxon>Eukaryota</taxon>
        <taxon>Viridiplantae</taxon>
        <taxon>Streptophyta</taxon>
        <taxon>Embryophyta</taxon>
        <taxon>Tracheophyta</taxon>
        <taxon>Spermatophyta</taxon>
        <taxon>Magnoliopsida</taxon>
        <taxon>eudicotyledons</taxon>
        <taxon>Gunneridae</taxon>
        <taxon>Pentapetalae</taxon>
        <taxon>rosids</taxon>
        <taxon>fabids</taxon>
        <taxon>Fabales</taxon>
        <taxon>Fabaceae</taxon>
        <taxon>Papilionoideae</taxon>
        <taxon>50 kb inversion clade</taxon>
        <taxon>NPAAA clade</taxon>
        <taxon>Hologalegina</taxon>
        <taxon>IRL clade</taxon>
        <taxon>Trifolieae</taxon>
        <taxon>Medicago</taxon>
    </lineage>
</organism>
<dbReference type="EMBL" id="BT137562">
    <property type="protein sequence ID" value="AFK37357.1"/>
    <property type="molecule type" value="mRNA"/>
</dbReference>
<protein>
    <submittedName>
        <fullName evidence="1">Uncharacterized protein</fullName>
    </submittedName>
</protein>
<evidence type="ECO:0000313" key="1">
    <source>
        <dbReference type="EMBL" id="AFK37357.1"/>
    </source>
</evidence>
<accession>I3SAR5</accession>
<name>I3SAR5_MEDTR</name>
<sequence>MLQYNIVFFIQERDSPYNLQPDQKCGMSPCYIY</sequence>
<dbReference type="AlphaFoldDB" id="I3SAR5"/>
<proteinExistence type="evidence at transcript level"/>